<dbReference type="AlphaFoldDB" id="A0A543CV65"/>
<keyword evidence="3" id="KW-1185">Reference proteome</keyword>
<accession>A0A543CV65</accession>
<dbReference type="RefSeq" id="WP_141960881.1">
    <property type="nucleotide sequence ID" value="NZ_VFOZ01000001.1"/>
</dbReference>
<dbReference type="InterPro" id="IPR000845">
    <property type="entry name" value="Nucleoside_phosphorylase_d"/>
</dbReference>
<evidence type="ECO:0000259" key="1">
    <source>
        <dbReference type="Pfam" id="PF01048"/>
    </source>
</evidence>
<proteinExistence type="predicted"/>
<evidence type="ECO:0000313" key="2">
    <source>
        <dbReference type="EMBL" id="TQM00993.1"/>
    </source>
</evidence>
<evidence type="ECO:0000313" key="3">
    <source>
        <dbReference type="Proteomes" id="UP000316096"/>
    </source>
</evidence>
<dbReference type="Proteomes" id="UP000316096">
    <property type="component" value="Unassembled WGS sequence"/>
</dbReference>
<sequence>MTRLLICAPLAVEARAIRRGLPAGPPGATVIRTGLRSRSAPALDGYATLAVAGFGGALDGALRPGDVLVATEVWFGGRRLRCTGAGLLARELTRIGVRAQTGPLITTGHVVREAERGWLSRTGARAVDMEAGPLLDAAAGRPAAVVRAIVDTPGRPVLSRASLTGGLAARRTLRRIGPALVRWSEATGPPDLPSAAPQESRT</sequence>
<dbReference type="Pfam" id="PF01048">
    <property type="entry name" value="PNP_UDP_1"/>
    <property type="match status" value="1"/>
</dbReference>
<organism evidence="2 3">
    <name type="scientific">Actinoallomurus bryophytorum</name>
    <dbReference type="NCBI Taxonomy" id="1490222"/>
    <lineage>
        <taxon>Bacteria</taxon>
        <taxon>Bacillati</taxon>
        <taxon>Actinomycetota</taxon>
        <taxon>Actinomycetes</taxon>
        <taxon>Streptosporangiales</taxon>
        <taxon>Thermomonosporaceae</taxon>
        <taxon>Actinoallomurus</taxon>
    </lineage>
</organism>
<name>A0A543CV65_9ACTN</name>
<dbReference type="GO" id="GO:0003824">
    <property type="term" value="F:catalytic activity"/>
    <property type="evidence" value="ECO:0007669"/>
    <property type="project" value="InterPro"/>
</dbReference>
<dbReference type="SUPFAM" id="SSF53167">
    <property type="entry name" value="Purine and uridine phosphorylases"/>
    <property type="match status" value="1"/>
</dbReference>
<feature type="domain" description="Nucleoside phosphorylase" evidence="1">
    <location>
        <begin position="45"/>
        <end position="154"/>
    </location>
</feature>
<dbReference type="InterPro" id="IPR035994">
    <property type="entry name" value="Nucleoside_phosphorylase_sf"/>
</dbReference>
<dbReference type="Gene3D" id="3.40.50.1580">
    <property type="entry name" value="Nucleoside phosphorylase domain"/>
    <property type="match status" value="1"/>
</dbReference>
<gene>
    <name evidence="2" type="ORF">FB559_6735</name>
</gene>
<comment type="caution">
    <text evidence="2">The sequence shown here is derived from an EMBL/GenBank/DDBJ whole genome shotgun (WGS) entry which is preliminary data.</text>
</comment>
<reference evidence="2 3" key="1">
    <citation type="submission" date="2019-06" db="EMBL/GenBank/DDBJ databases">
        <title>Sequencing the genomes of 1000 actinobacteria strains.</title>
        <authorList>
            <person name="Klenk H.-P."/>
        </authorList>
    </citation>
    <scope>NUCLEOTIDE SEQUENCE [LARGE SCALE GENOMIC DNA]</scope>
    <source>
        <strain evidence="2 3">DSM 102200</strain>
    </source>
</reference>
<protein>
    <submittedName>
        <fullName evidence="2">Phosphorylase superfamily protein</fullName>
    </submittedName>
</protein>
<dbReference type="GO" id="GO:0009116">
    <property type="term" value="P:nucleoside metabolic process"/>
    <property type="evidence" value="ECO:0007669"/>
    <property type="project" value="InterPro"/>
</dbReference>
<dbReference type="OrthoDB" id="3474880at2"/>
<dbReference type="EMBL" id="VFOZ01000001">
    <property type="protein sequence ID" value="TQM00993.1"/>
    <property type="molecule type" value="Genomic_DNA"/>
</dbReference>